<dbReference type="Proteomes" id="UP000054783">
    <property type="component" value="Unassembled WGS sequence"/>
</dbReference>
<proteinExistence type="predicted"/>
<gene>
    <name evidence="1" type="ORF">T12_3063</name>
</gene>
<comment type="caution">
    <text evidence="1">The sequence shown here is derived from an EMBL/GenBank/DDBJ whole genome shotgun (WGS) entry which is preliminary data.</text>
</comment>
<evidence type="ECO:0000313" key="2">
    <source>
        <dbReference type="Proteomes" id="UP000054783"/>
    </source>
</evidence>
<name>A0A0V0ZXH3_9BILA</name>
<evidence type="ECO:0000313" key="1">
    <source>
        <dbReference type="EMBL" id="KRY17044.1"/>
    </source>
</evidence>
<reference evidence="1 2" key="1">
    <citation type="submission" date="2015-01" db="EMBL/GenBank/DDBJ databases">
        <title>Evolution of Trichinella species and genotypes.</title>
        <authorList>
            <person name="Korhonen P.K."/>
            <person name="Edoardo P."/>
            <person name="Giuseppe L.R."/>
            <person name="Gasser R.B."/>
        </authorList>
    </citation>
    <scope>NUCLEOTIDE SEQUENCE [LARGE SCALE GENOMIC DNA]</scope>
    <source>
        <strain evidence="1">ISS2496</strain>
    </source>
</reference>
<dbReference type="AlphaFoldDB" id="A0A0V0ZXH3"/>
<keyword evidence="2" id="KW-1185">Reference proteome</keyword>
<sequence length="89" mass="10380">MFVLDNLQLKQVVLDNFRRDQILNANHSQEQRATELNSRNIADKQLFSKMIREILQLKKSCVRAGKGARLAVYDLDLHLRVCVQRIFAL</sequence>
<dbReference type="EMBL" id="JYDQ01000068">
    <property type="protein sequence ID" value="KRY17044.1"/>
    <property type="molecule type" value="Genomic_DNA"/>
</dbReference>
<organism evidence="1 2">
    <name type="scientific">Trichinella patagoniensis</name>
    <dbReference type="NCBI Taxonomy" id="990121"/>
    <lineage>
        <taxon>Eukaryota</taxon>
        <taxon>Metazoa</taxon>
        <taxon>Ecdysozoa</taxon>
        <taxon>Nematoda</taxon>
        <taxon>Enoplea</taxon>
        <taxon>Dorylaimia</taxon>
        <taxon>Trichinellida</taxon>
        <taxon>Trichinellidae</taxon>
        <taxon>Trichinella</taxon>
    </lineage>
</organism>
<protein>
    <submittedName>
        <fullName evidence="1">Uncharacterized protein</fullName>
    </submittedName>
</protein>
<accession>A0A0V0ZXH3</accession>